<dbReference type="InterPro" id="IPR039356">
    <property type="entry name" value="YfbR/HDDC2"/>
</dbReference>
<dbReference type="InterPro" id="IPR003607">
    <property type="entry name" value="HD/PDEase_dom"/>
</dbReference>
<dbReference type="GO" id="GO:0002953">
    <property type="term" value="F:5'-deoxynucleotidase activity"/>
    <property type="evidence" value="ECO:0007669"/>
    <property type="project" value="UniProtKB-EC"/>
</dbReference>
<dbReference type="InterPro" id="IPR006674">
    <property type="entry name" value="HD_domain"/>
</dbReference>
<proteinExistence type="predicted"/>
<dbReference type="OrthoDB" id="9796032at2"/>
<dbReference type="Pfam" id="PF13023">
    <property type="entry name" value="HD_3"/>
    <property type="match status" value="2"/>
</dbReference>
<organism evidence="9 10">
    <name type="scientific">Pseudorhodobacter turbinis</name>
    <dbReference type="NCBI Taxonomy" id="2500533"/>
    <lineage>
        <taxon>Bacteria</taxon>
        <taxon>Pseudomonadati</taxon>
        <taxon>Pseudomonadota</taxon>
        <taxon>Alphaproteobacteria</taxon>
        <taxon>Rhodobacterales</taxon>
        <taxon>Paracoccaceae</taxon>
        <taxon>Pseudorhodobacter</taxon>
    </lineage>
</organism>
<comment type="cofactor">
    <cofactor evidence="3">
        <name>Co(2+)</name>
        <dbReference type="ChEBI" id="CHEBI:48828"/>
    </cofactor>
</comment>
<protein>
    <recommendedName>
        <fullName evidence="5">5'-deoxynucleotidase</fullName>
        <ecNumber evidence="5">3.1.3.89</ecNumber>
    </recommendedName>
</protein>
<evidence type="ECO:0000256" key="7">
    <source>
        <dbReference type="ARBA" id="ARBA00022801"/>
    </source>
</evidence>
<evidence type="ECO:0000313" key="10">
    <source>
        <dbReference type="Proteomes" id="UP000298631"/>
    </source>
</evidence>
<evidence type="ECO:0000259" key="8">
    <source>
        <dbReference type="SMART" id="SM00471"/>
    </source>
</evidence>
<evidence type="ECO:0000256" key="5">
    <source>
        <dbReference type="ARBA" id="ARBA00012964"/>
    </source>
</evidence>
<dbReference type="KEGG" id="pseb:EOK75_14085"/>
<evidence type="ECO:0000256" key="6">
    <source>
        <dbReference type="ARBA" id="ARBA00022723"/>
    </source>
</evidence>
<gene>
    <name evidence="9" type="ORF">EOK75_14085</name>
</gene>
<evidence type="ECO:0000313" key="9">
    <source>
        <dbReference type="EMBL" id="QCO56926.1"/>
    </source>
</evidence>
<evidence type="ECO:0000256" key="1">
    <source>
        <dbReference type="ARBA" id="ARBA00001638"/>
    </source>
</evidence>
<dbReference type="GO" id="GO:0046872">
    <property type="term" value="F:metal ion binding"/>
    <property type="evidence" value="ECO:0007669"/>
    <property type="project" value="UniProtKB-KW"/>
</dbReference>
<comment type="catalytic activity">
    <reaction evidence="1">
        <text>a 2'-deoxyribonucleoside 5'-phosphate + H2O = a 2'-deoxyribonucleoside + phosphate</text>
        <dbReference type="Rhea" id="RHEA:36167"/>
        <dbReference type="ChEBI" id="CHEBI:15377"/>
        <dbReference type="ChEBI" id="CHEBI:18274"/>
        <dbReference type="ChEBI" id="CHEBI:43474"/>
        <dbReference type="ChEBI" id="CHEBI:65317"/>
        <dbReference type="EC" id="3.1.3.89"/>
    </reaction>
</comment>
<accession>A0A4P8EIV8</accession>
<dbReference type="EC" id="3.1.3.89" evidence="5"/>
<geneLocation type="plasmid" evidence="9 10">
    <name>unnamed1</name>
</geneLocation>
<dbReference type="SUPFAM" id="SSF109604">
    <property type="entry name" value="HD-domain/PDEase-like"/>
    <property type="match status" value="2"/>
</dbReference>
<dbReference type="Proteomes" id="UP000298631">
    <property type="component" value="Plasmid unnamed1"/>
</dbReference>
<feature type="domain" description="HD/PDEase" evidence="8">
    <location>
        <begin position="219"/>
        <end position="306"/>
    </location>
</feature>
<keyword evidence="6" id="KW-0479">Metal-binding</keyword>
<comment type="subunit">
    <text evidence="4">Homodimer.</text>
</comment>
<reference evidence="9 10" key="1">
    <citation type="submission" date="2019-05" db="EMBL/GenBank/DDBJ databases">
        <title>Pseudorhodobacter turbinis sp. nov., isolated from the gut of the Korean turban shell.</title>
        <authorList>
            <person name="Jeong Y.-S."/>
            <person name="Kang W.-R."/>
            <person name="Bae J.-W."/>
        </authorList>
    </citation>
    <scope>NUCLEOTIDE SEQUENCE [LARGE SCALE GENOMIC DNA]</scope>
    <source>
        <strain evidence="9 10">S12M18</strain>
        <plasmid evidence="9 10">unnamed1</plasmid>
    </source>
</reference>
<dbReference type="AlphaFoldDB" id="A0A4P8EIV8"/>
<evidence type="ECO:0000256" key="2">
    <source>
        <dbReference type="ARBA" id="ARBA00001936"/>
    </source>
</evidence>
<keyword evidence="9" id="KW-0614">Plasmid</keyword>
<dbReference type="SMART" id="SM00471">
    <property type="entry name" value="HDc"/>
    <property type="match status" value="2"/>
</dbReference>
<dbReference type="RefSeq" id="WP_137194736.1">
    <property type="nucleotide sequence ID" value="NZ_CP039965.1"/>
</dbReference>
<sequence length="381" mass="41512">MNDMLDAQFAFLNEADRLKSVNRANCLLDGSRDENSAEHSWHVALWALVFADYAAPDTDIGRVIAMLLLHDLVEIDAGDHPIHLPNAGQAEAEEKAARRLFGLLPPTLGTSMRQIWDEFEQGQSAEARFAKQIDHAQPLFQVLCAAAPRPDHLQIVHDNLTVGRAADLCTRWPEAFGAAQAMLAGDKPTGCFAQTLAFLAEADALKSVDRATTLCDASRPENSAEHSWHIALYALILADQAGAGVDAARVIQMLLLHDLVEIDVGDVPIHSANGTAHSSATVQADEAMAAARIFGMLPNPLGDQLHVLWQEFEATQTPSARFAKSLDRVQPVIQNIQCGGGTWQSYNVSFAQLQSRVGDKIADGAPRLWPYVRTRAAPFFQ</sequence>
<evidence type="ECO:0000256" key="3">
    <source>
        <dbReference type="ARBA" id="ARBA00001941"/>
    </source>
</evidence>
<feature type="domain" description="HD/PDEase" evidence="8">
    <location>
        <begin position="32"/>
        <end position="148"/>
    </location>
</feature>
<dbReference type="PANTHER" id="PTHR11845:SF13">
    <property type="entry name" value="5'-DEOXYNUCLEOTIDASE HDDC2"/>
    <property type="match status" value="1"/>
</dbReference>
<keyword evidence="10" id="KW-1185">Reference proteome</keyword>
<name>A0A4P8EIV8_9RHOB</name>
<dbReference type="Gene3D" id="1.10.3210.10">
    <property type="entry name" value="Hypothetical protein af1432"/>
    <property type="match status" value="2"/>
</dbReference>
<comment type="cofactor">
    <cofactor evidence="2">
        <name>Mn(2+)</name>
        <dbReference type="ChEBI" id="CHEBI:29035"/>
    </cofactor>
</comment>
<dbReference type="EMBL" id="CP039965">
    <property type="protein sequence ID" value="QCO56926.1"/>
    <property type="molecule type" value="Genomic_DNA"/>
</dbReference>
<dbReference type="PANTHER" id="PTHR11845">
    <property type="entry name" value="5'-DEOXYNUCLEOTIDASE HDDC2"/>
    <property type="match status" value="1"/>
</dbReference>
<keyword evidence="7" id="KW-0378">Hydrolase</keyword>
<evidence type="ECO:0000256" key="4">
    <source>
        <dbReference type="ARBA" id="ARBA00011738"/>
    </source>
</evidence>
<dbReference type="GO" id="GO:0005737">
    <property type="term" value="C:cytoplasm"/>
    <property type="evidence" value="ECO:0007669"/>
    <property type="project" value="TreeGrafter"/>
</dbReference>